<organism evidence="3 4">
    <name type="scientific">Crassostrea virginica</name>
    <name type="common">Eastern oyster</name>
    <dbReference type="NCBI Taxonomy" id="6565"/>
    <lineage>
        <taxon>Eukaryota</taxon>
        <taxon>Metazoa</taxon>
        <taxon>Spiralia</taxon>
        <taxon>Lophotrochozoa</taxon>
        <taxon>Mollusca</taxon>
        <taxon>Bivalvia</taxon>
        <taxon>Autobranchia</taxon>
        <taxon>Pteriomorphia</taxon>
        <taxon>Ostreida</taxon>
        <taxon>Ostreoidea</taxon>
        <taxon>Ostreidae</taxon>
        <taxon>Crassostrea</taxon>
    </lineage>
</organism>
<dbReference type="GeneID" id="111132817"/>
<dbReference type="AlphaFoldDB" id="A0A8B8E8A4"/>
<accession>A0A8B8E8A4</accession>
<evidence type="ECO:0000256" key="1">
    <source>
        <dbReference type="SAM" id="MobiDB-lite"/>
    </source>
</evidence>
<name>A0A8B8E8A4_CRAVI</name>
<evidence type="ECO:0000313" key="3">
    <source>
        <dbReference type="Proteomes" id="UP000694844"/>
    </source>
</evidence>
<evidence type="ECO:0000313" key="4">
    <source>
        <dbReference type="RefSeq" id="XP_022336370.1"/>
    </source>
</evidence>
<dbReference type="Proteomes" id="UP000694844">
    <property type="component" value="Chromosome 5"/>
</dbReference>
<evidence type="ECO:0000256" key="2">
    <source>
        <dbReference type="SAM" id="Phobius"/>
    </source>
</evidence>
<sequence>MPTVCEESGASNSTFDLQSRLPSFHTHEKCTCHDLTPSGRQFGRTFSLDPGIFNRCNECHKERTRSKHVAYEKIMEDEDTVRVNIAGGSGGTKVVENRVGGTQLVHDPDKEVTSKLLNTDDEESENDSNKKLDSCGGSDPEGLGPGPRARKPWTRRKLTLKITLTLIVIALGVAGVVLGVLNRKPEDNVAPVNQELIQQSTHLPQLPVVTDPHTHPPRRNCTLVMELDKNSISEEPSDQFKTYTLPWRTLSKSPASHAILYSPDTMTFNVTRSGYFKLHIDVHIDTHFWIDSEDLQKTFSSVLCIHLSTGTPPKKCITNKYNSRTVNTQQLLKEAFLEKGDNFYVTIGVNTLDMIYHLPTQKNNLIEITSKKC</sequence>
<dbReference type="RefSeq" id="XP_022336370.1">
    <property type="nucleotide sequence ID" value="XM_022480662.1"/>
</dbReference>
<keyword evidence="2" id="KW-0472">Membrane</keyword>
<protein>
    <submittedName>
        <fullName evidence="4">Uncharacterized protein LOC111132817</fullName>
    </submittedName>
</protein>
<dbReference type="OrthoDB" id="6142207at2759"/>
<reference evidence="4" key="1">
    <citation type="submission" date="2025-08" db="UniProtKB">
        <authorList>
            <consortium name="RefSeq"/>
        </authorList>
    </citation>
    <scope>IDENTIFICATION</scope>
    <source>
        <tissue evidence="4">Whole sample</tissue>
    </source>
</reference>
<keyword evidence="2" id="KW-1133">Transmembrane helix</keyword>
<keyword evidence="3" id="KW-1185">Reference proteome</keyword>
<feature type="region of interest" description="Disordered" evidence="1">
    <location>
        <begin position="99"/>
        <end position="152"/>
    </location>
</feature>
<proteinExistence type="predicted"/>
<gene>
    <name evidence="4" type="primary">LOC111132817</name>
</gene>
<dbReference type="KEGG" id="cvn:111132817"/>
<keyword evidence="2" id="KW-0812">Transmembrane</keyword>
<feature type="transmembrane region" description="Helical" evidence="2">
    <location>
        <begin position="158"/>
        <end position="181"/>
    </location>
</feature>